<sequence length="108" mass="12321">MLQGEFNHHLEYEAHEKVEKPTENRRNGCGQKQMKTSMGEVPIQTPRDRDGSFEPILIPERKKDISEIEGKLLAMYARGMSQLDISDTIEDIYGFSVTHAMVAELHSC</sequence>
<protein>
    <recommendedName>
        <fullName evidence="6">Mutator family transposase</fullName>
    </recommendedName>
</protein>
<evidence type="ECO:0000256" key="7">
    <source>
        <dbReference type="SAM" id="MobiDB-lite"/>
    </source>
</evidence>
<evidence type="ECO:0000313" key="9">
    <source>
        <dbReference type="Proteomes" id="UP000013638"/>
    </source>
</evidence>
<dbReference type="PATRIC" id="fig|1169311.3.peg.2056"/>
<evidence type="ECO:0000256" key="4">
    <source>
        <dbReference type="ARBA" id="ARBA00023125"/>
    </source>
</evidence>
<feature type="region of interest" description="Disordered" evidence="7">
    <location>
        <begin position="1"/>
        <end position="53"/>
    </location>
</feature>
<keyword evidence="5 6" id="KW-0233">DNA recombination</keyword>
<dbReference type="GO" id="GO:0003677">
    <property type="term" value="F:DNA binding"/>
    <property type="evidence" value="ECO:0007669"/>
    <property type="project" value="UniProtKB-UniRule"/>
</dbReference>
<accession>R3KCG6</accession>
<comment type="similarity">
    <text evidence="2 6">Belongs to the transposase mutator family.</text>
</comment>
<evidence type="ECO:0000256" key="2">
    <source>
        <dbReference type="ARBA" id="ARBA00010961"/>
    </source>
</evidence>
<keyword evidence="4 6" id="KW-0238">DNA-binding</keyword>
<dbReference type="InterPro" id="IPR001207">
    <property type="entry name" value="Transposase_mutator"/>
</dbReference>
<dbReference type="PANTHER" id="PTHR33217">
    <property type="entry name" value="TRANSPOSASE FOR INSERTION SEQUENCE ELEMENT IS1081"/>
    <property type="match status" value="1"/>
</dbReference>
<name>R3KCG6_ENTFL</name>
<dbReference type="PANTHER" id="PTHR33217:SF8">
    <property type="entry name" value="MUTATOR FAMILY TRANSPOSASE"/>
    <property type="match status" value="1"/>
</dbReference>
<dbReference type="HOGENOM" id="CLU_2192930_0_0_9"/>
<dbReference type="EMBL" id="ASDZ01000027">
    <property type="protein sequence ID" value="EOK11340.1"/>
    <property type="molecule type" value="Genomic_DNA"/>
</dbReference>
<evidence type="ECO:0000256" key="6">
    <source>
        <dbReference type="RuleBase" id="RU365089"/>
    </source>
</evidence>
<evidence type="ECO:0000256" key="1">
    <source>
        <dbReference type="ARBA" id="ARBA00002190"/>
    </source>
</evidence>
<comment type="caution">
    <text evidence="8">The sequence shown here is derived from an EMBL/GenBank/DDBJ whole genome shotgun (WGS) entry which is preliminary data.</text>
</comment>
<feature type="compositionally biased region" description="Basic and acidic residues" evidence="7">
    <location>
        <begin position="1"/>
        <end position="26"/>
    </location>
</feature>
<dbReference type="Pfam" id="PF00872">
    <property type="entry name" value="Transposase_mut"/>
    <property type="match status" value="1"/>
</dbReference>
<dbReference type="RefSeq" id="WP_010828914.1">
    <property type="nucleotide sequence ID" value="NZ_KB944862.1"/>
</dbReference>
<keyword evidence="6" id="KW-0814">Transposable element</keyword>
<dbReference type="AlphaFoldDB" id="R3KCG6"/>
<dbReference type="GO" id="GO:0004803">
    <property type="term" value="F:transposase activity"/>
    <property type="evidence" value="ECO:0007669"/>
    <property type="project" value="UniProtKB-UniRule"/>
</dbReference>
<reference evidence="8 9" key="1">
    <citation type="submission" date="2013-02" db="EMBL/GenBank/DDBJ databases">
        <title>The Genome Sequence of Enterococcus faecalis ATCC_6055.</title>
        <authorList>
            <consortium name="The Broad Institute Genome Sequencing Platform"/>
            <consortium name="The Broad Institute Genome Sequencing Center for Infectious Disease"/>
            <person name="Earl A.M."/>
            <person name="Gilmore M.S."/>
            <person name="Lebreton F."/>
            <person name="Walker B."/>
            <person name="Young S.K."/>
            <person name="Zeng Q."/>
            <person name="Gargeya S."/>
            <person name="Fitzgerald M."/>
            <person name="Haas B."/>
            <person name="Abouelleil A."/>
            <person name="Alvarado L."/>
            <person name="Arachchi H.M."/>
            <person name="Berlin A.M."/>
            <person name="Chapman S.B."/>
            <person name="Dewar J."/>
            <person name="Goldberg J."/>
            <person name="Griggs A."/>
            <person name="Gujja S."/>
            <person name="Hansen M."/>
            <person name="Howarth C."/>
            <person name="Imamovic A."/>
            <person name="Larimer J."/>
            <person name="McCowan C."/>
            <person name="Murphy C."/>
            <person name="Neiman D."/>
            <person name="Pearson M."/>
            <person name="Priest M."/>
            <person name="Roberts A."/>
            <person name="Saif S."/>
            <person name="Shea T."/>
            <person name="Sisk P."/>
            <person name="Sykes S."/>
            <person name="Wortman J."/>
            <person name="Nusbaum C."/>
            <person name="Birren B."/>
        </authorList>
    </citation>
    <scope>NUCLEOTIDE SEQUENCE [LARGE SCALE GENOMIC DNA]</scope>
    <source>
        <strain evidence="8 9">ATCC 6055</strain>
    </source>
</reference>
<keyword evidence="3 6" id="KW-0815">Transposition</keyword>
<dbReference type="GO" id="GO:0006313">
    <property type="term" value="P:DNA transposition"/>
    <property type="evidence" value="ECO:0007669"/>
    <property type="project" value="UniProtKB-UniRule"/>
</dbReference>
<proteinExistence type="inferred from homology"/>
<organism evidence="8 9">
    <name type="scientific">Enterococcus faecalis ATCC 6055</name>
    <dbReference type="NCBI Taxonomy" id="1169311"/>
    <lineage>
        <taxon>Bacteria</taxon>
        <taxon>Bacillati</taxon>
        <taxon>Bacillota</taxon>
        <taxon>Bacilli</taxon>
        <taxon>Lactobacillales</taxon>
        <taxon>Enterococcaceae</taxon>
        <taxon>Enterococcus</taxon>
    </lineage>
</organism>
<evidence type="ECO:0000256" key="3">
    <source>
        <dbReference type="ARBA" id="ARBA00022578"/>
    </source>
</evidence>
<dbReference type="Proteomes" id="UP000013638">
    <property type="component" value="Unassembled WGS sequence"/>
</dbReference>
<evidence type="ECO:0000313" key="8">
    <source>
        <dbReference type="EMBL" id="EOK11340.1"/>
    </source>
</evidence>
<comment type="function">
    <text evidence="1 6">Required for the transposition of the insertion element.</text>
</comment>
<gene>
    <name evidence="8" type="ORF">WOU_02085</name>
</gene>
<evidence type="ECO:0000256" key="5">
    <source>
        <dbReference type="ARBA" id="ARBA00023172"/>
    </source>
</evidence>